<reference evidence="1" key="1">
    <citation type="submission" date="2016-06" db="UniProtKB">
        <authorList>
            <consortium name="WormBaseParasite"/>
        </authorList>
    </citation>
    <scope>IDENTIFICATION</scope>
</reference>
<dbReference type="AlphaFoldDB" id="A0A183EJU4"/>
<protein>
    <submittedName>
        <fullName evidence="1">Receptor for retinol uptake STRA6</fullName>
    </submittedName>
</protein>
<evidence type="ECO:0000313" key="1">
    <source>
        <dbReference type="WBParaSite" id="GPUH_0002126001-mRNA-1"/>
    </source>
</evidence>
<dbReference type="WBParaSite" id="GPUH_0002126001-mRNA-1">
    <property type="protein sequence ID" value="GPUH_0002126001-mRNA-1"/>
    <property type="gene ID" value="GPUH_0002126001"/>
</dbReference>
<name>A0A183EJU4_9BILA</name>
<accession>A0A183EJU4</accession>
<proteinExistence type="predicted"/>
<sequence>LVITLLCWLYNRSKDKRQKKLINESVGGVSAAPSQVNMAGLENRNEVGYYPYVGGPNQL</sequence>
<organism evidence="1">
    <name type="scientific">Gongylonema pulchrum</name>
    <dbReference type="NCBI Taxonomy" id="637853"/>
    <lineage>
        <taxon>Eukaryota</taxon>
        <taxon>Metazoa</taxon>
        <taxon>Ecdysozoa</taxon>
        <taxon>Nematoda</taxon>
        <taxon>Chromadorea</taxon>
        <taxon>Rhabditida</taxon>
        <taxon>Spirurina</taxon>
        <taxon>Spiruromorpha</taxon>
        <taxon>Spiruroidea</taxon>
        <taxon>Gongylonematidae</taxon>
        <taxon>Gongylonema</taxon>
    </lineage>
</organism>